<dbReference type="PRINTS" id="PR00038">
    <property type="entry name" value="HTHLUXR"/>
</dbReference>
<dbReference type="CDD" id="cd06170">
    <property type="entry name" value="LuxR_C_like"/>
    <property type="match status" value="1"/>
</dbReference>
<dbReference type="PROSITE" id="PS50043">
    <property type="entry name" value="HTH_LUXR_2"/>
    <property type="match status" value="1"/>
</dbReference>
<dbReference type="EMBL" id="OBDY01000002">
    <property type="protein sequence ID" value="SNY26068.1"/>
    <property type="molecule type" value="Genomic_DNA"/>
</dbReference>
<protein>
    <submittedName>
        <fullName evidence="5">Two-component system, NarL family, invasion response regulator UvrY</fullName>
    </submittedName>
</protein>
<dbReference type="InterPro" id="IPR016032">
    <property type="entry name" value="Sig_transdc_resp-reg_C-effctor"/>
</dbReference>
<dbReference type="InterPro" id="IPR000792">
    <property type="entry name" value="Tscrpt_reg_LuxR_C"/>
</dbReference>
<evidence type="ECO:0000313" key="5">
    <source>
        <dbReference type="EMBL" id="SNY26068.1"/>
    </source>
</evidence>
<sequence length="154" mass="16833">MSCVAVVVMNWPANAIPDLPPDSRAVLLCDPDGPPALEPAVRAGARGFLTLDAEPDDVVLAVEAVRHGGLYIASELLGTLTSVSQRRRQELADREVEVLRWVSEGLTNEQIGSRMRLRTHTVASYLRQMRSKLNAATKAELTERGIELGYLASR</sequence>
<evidence type="ECO:0000313" key="6">
    <source>
        <dbReference type="Proteomes" id="UP000219612"/>
    </source>
</evidence>
<evidence type="ECO:0000256" key="1">
    <source>
        <dbReference type="ARBA" id="ARBA00023015"/>
    </source>
</evidence>
<keyword evidence="6" id="KW-1185">Reference proteome</keyword>
<dbReference type="Pfam" id="PF00196">
    <property type="entry name" value="GerE"/>
    <property type="match status" value="1"/>
</dbReference>
<evidence type="ECO:0000256" key="2">
    <source>
        <dbReference type="ARBA" id="ARBA00023125"/>
    </source>
</evidence>
<dbReference type="SUPFAM" id="SSF46894">
    <property type="entry name" value="C-terminal effector domain of the bipartite response regulators"/>
    <property type="match status" value="1"/>
</dbReference>
<name>A0A285GRI9_9ACTN</name>
<accession>A0A285GRI9</accession>
<dbReference type="SMART" id="SM00421">
    <property type="entry name" value="HTH_LUXR"/>
    <property type="match status" value="1"/>
</dbReference>
<dbReference type="PANTHER" id="PTHR44688">
    <property type="entry name" value="DNA-BINDING TRANSCRIPTIONAL ACTIVATOR DEVR_DOSR"/>
    <property type="match status" value="1"/>
</dbReference>
<proteinExistence type="predicted"/>
<dbReference type="Gene3D" id="3.40.50.2300">
    <property type="match status" value="1"/>
</dbReference>
<feature type="domain" description="HTH luxR-type" evidence="4">
    <location>
        <begin position="84"/>
        <end position="149"/>
    </location>
</feature>
<evidence type="ECO:0000256" key="3">
    <source>
        <dbReference type="ARBA" id="ARBA00023163"/>
    </source>
</evidence>
<keyword evidence="1" id="KW-0805">Transcription regulation</keyword>
<dbReference type="OrthoDB" id="3176919at2"/>
<gene>
    <name evidence="5" type="ORF">SAMN05421748_102456</name>
</gene>
<keyword evidence="2" id="KW-0238">DNA-binding</keyword>
<organism evidence="5 6">
    <name type="scientific">Paractinoplanes atraurantiacus</name>
    <dbReference type="NCBI Taxonomy" id="1036182"/>
    <lineage>
        <taxon>Bacteria</taxon>
        <taxon>Bacillati</taxon>
        <taxon>Actinomycetota</taxon>
        <taxon>Actinomycetes</taxon>
        <taxon>Micromonosporales</taxon>
        <taxon>Micromonosporaceae</taxon>
        <taxon>Paractinoplanes</taxon>
    </lineage>
</organism>
<dbReference type="RefSeq" id="WP_097319187.1">
    <property type="nucleotide sequence ID" value="NZ_OBDY01000002.1"/>
</dbReference>
<evidence type="ECO:0000259" key="4">
    <source>
        <dbReference type="PROSITE" id="PS50043"/>
    </source>
</evidence>
<reference evidence="5 6" key="1">
    <citation type="submission" date="2017-09" db="EMBL/GenBank/DDBJ databases">
        <authorList>
            <person name="Ehlers B."/>
            <person name="Leendertz F.H."/>
        </authorList>
    </citation>
    <scope>NUCLEOTIDE SEQUENCE [LARGE SCALE GENOMIC DNA]</scope>
    <source>
        <strain evidence="5 6">CGMCC 4.6857</strain>
    </source>
</reference>
<dbReference type="AlphaFoldDB" id="A0A285GRI9"/>
<dbReference type="PANTHER" id="PTHR44688:SF16">
    <property type="entry name" value="DNA-BINDING TRANSCRIPTIONAL ACTIVATOR DEVR_DOSR"/>
    <property type="match status" value="1"/>
</dbReference>
<dbReference type="GO" id="GO:0006355">
    <property type="term" value="P:regulation of DNA-templated transcription"/>
    <property type="evidence" value="ECO:0007669"/>
    <property type="project" value="InterPro"/>
</dbReference>
<dbReference type="GO" id="GO:0003677">
    <property type="term" value="F:DNA binding"/>
    <property type="evidence" value="ECO:0007669"/>
    <property type="project" value="UniProtKB-KW"/>
</dbReference>
<keyword evidence="3" id="KW-0804">Transcription</keyword>
<dbReference type="Proteomes" id="UP000219612">
    <property type="component" value="Unassembled WGS sequence"/>
</dbReference>